<dbReference type="InterPro" id="IPR044059">
    <property type="entry name" value="Csn1/TTC4_wheel"/>
</dbReference>
<dbReference type="WBParaSite" id="SBAD_0000323701-mRNA-1">
    <property type="protein sequence ID" value="SBAD_0000323701-mRNA-1"/>
    <property type="gene ID" value="SBAD_0000323701"/>
</dbReference>
<dbReference type="SUPFAM" id="SSF48452">
    <property type="entry name" value="TPR-like"/>
    <property type="match status" value="1"/>
</dbReference>
<evidence type="ECO:0000259" key="6">
    <source>
        <dbReference type="Pfam" id="PF18972"/>
    </source>
</evidence>
<proteinExistence type="inferred from homology"/>
<dbReference type="OrthoDB" id="420195at2759"/>
<protein>
    <submittedName>
        <fullName evidence="9">TPR_REGION domain-containing protein</fullName>
    </submittedName>
</protein>
<sequence length="320" mass="37254">MDSSSDEDHDLARSSATTQQKSFDFDEWSKELDSHPAFMSSLPENFDGNEYIEALQSLKYDDEEDTFEVRALAYKEDGNRNFQQKKYHQAIDCYTAGIRLDPSDKQLVSALYGNRAAAHFYLGVKCLIKLNYPDSALEWLTDLKALDGKCRQLEMSKLFAQVEEARSRVQRDSRKEAIKQRLMEQEKLALLNAIKKRGIKFYDRNGIPISKSFEWSDIEVEAIPLRAGVRVRLNSQNCLEWPVLFLYPEHNQSELVEKFEETSTFLQHLEHMFATSAPWDENHNYTLADLQLIFPSSEKDRVLYSVPHSWTLNQLLCYPW</sequence>
<dbReference type="Pfam" id="PF18972">
    <property type="entry name" value="Wheel"/>
    <property type="match status" value="1"/>
</dbReference>
<comment type="similarity">
    <text evidence="3">Belongs to the TTC4 family.</text>
</comment>
<evidence type="ECO:0000256" key="3">
    <source>
        <dbReference type="ARBA" id="ARBA00023602"/>
    </source>
</evidence>
<dbReference type="InterPro" id="IPR011990">
    <property type="entry name" value="TPR-like_helical_dom_sf"/>
</dbReference>
<dbReference type="GO" id="GO:0006457">
    <property type="term" value="P:protein folding"/>
    <property type="evidence" value="ECO:0007669"/>
    <property type="project" value="TreeGrafter"/>
</dbReference>
<dbReference type="SMART" id="SM00028">
    <property type="entry name" value="TPR"/>
    <property type="match status" value="1"/>
</dbReference>
<dbReference type="GO" id="GO:0005829">
    <property type="term" value="C:cytosol"/>
    <property type="evidence" value="ECO:0007669"/>
    <property type="project" value="TreeGrafter"/>
</dbReference>
<dbReference type="GO" id="GO:0051879">
    <property type="term" value="F:Hsp90 protein binding"/>
    <property type="evidence" value="ECO:0007669"/>
    <property type="project" value="InterPro"/>
</dbReference>
<name>A0A183IHJ6_9BILA</name>
<keyword evidence="8" id="KW-1185">Reference proteome</keyword>
<dbReference type="InterPro" id="IPR019734">
    <property type="entry name" value="TPR_rpt"/>
</dbReference>
<dbReference type="PANTHER" id="PTHR46035:SF1">
    <property type="entry name" value="TETRATRICOPEPTIDE REPEAT PROTEIN 4"/>
    <property type="match status" value="1"/>
</dbReference>
<dbReference type="PANTHER" id="PTHR46035">
    <property type="entry name" value="TETRATRICOPEPTIDE REPEAT PROTEIN 4"/>
    <property type="match status" value="1"/>
</dbReference>
<dbReference type="GO" id="GO:0030544">
    <property type="term" value="F:Hsp70 protein binding"/>
    <property type="evidence" value="ECO:0007669"/>
    <property type="project" value="TreeGrafter"/>
</dbReference>
<organism evidence="9">
    <name type="scientific">Soboliphyme baturini</name>
    <dbReference type="NCBI Taxonomy" id="241478"/>
    <lineage>
        <taxon>Eukaryota</taxon>
        <taxon>Metazoa</taxon>
        <taxon>Ecdysozoa</taxon>
        <taxon>Nematoda</taxon>
        <taxon>Enoplea</taxon>
        <taxon>Dorylaimia</taxon>
        <taxon>Dioctophymatida</taxon>
        <taxon>Dioctophymatoidea</taxon>
        <taxon>Soboliphymatidae</taxon>
        <taxon>Soboliphyme</taxon>
    </lineage>
</organism>
<evidence type="ECO:0000256" key="1">
    <source>
        <dbReference type="ARBA" id="ARBA00022737"/>
    </source>
</evidence>
<dbReference type="AlphaFoldDB" id="A0A183IHJ6"/>
<evidence type="ECO:0000256" key="4">
    <source>
        <dbReference type="PROSITE-ProRule" id="PRU00339"/>
    </source>
</evidence>
<evidence type="ECO:0000256" key="5">
    <source>
        <dbReference type="SAM" id="MobiDB-lite"/>
    </source>
</evidence>
<keyword evidence="2 4" id="KW-0802">TPR repeat</keyword>
<dbReference type="Gene3D" id="1.25.40.10">
    <property type="entry name" value="Tetratricopeptide repeat domain"/>
    <property type="match status" value="1"/>
</dbReference>
<accession>A0A183IHJ6</accession>
<dbReference type="PROSITE" id="PS50005">
    <property type="entry name" value="TPR"/>
    <property type="match status" value="1"/>
</dbReference>
<gene>
    <name evidence="7" type="ORF">SBAD_LOCUS3091</name>
</gene>
<evidence type="ECO:0000313" key="8">
    <source>
        <dbReference type="Proteomes" id="UP000270296"/>
    </source>
</evidence>
<evidence type="ECO:0000313" key="7">
    <source>
        <dbReference type="EMBL" id="VDO99974.1"/>
    </source>
</evidence>
<feature type="region of interest" description="Disordered" evidence="5">
    <location>
        <begin position="1"/>
        <end position="22"/>
    </location>
</feature>
<feature type="domain" description="Cns1/TTC4 wheel" evidence="6">
    <location>
        <begin position="236"/>
        <end position="296"/>
    </location>
</feature>
<evidence type="ECO:0000256" key="2">
    <source>
        <dbReference type="ARBA" id="ARBA00022803"/>
    </source>
</evidence>
<dbReference type="Proteomes" id="UP000270296">
    <property type="component" value="Unassembled WGS sequence"/>
</dbReference>
<feature type="repeat" description="TPR" evidence="4">
    <location>
        <begin position="71"/>
        <end position="104"/>
    </location>
</feature>
<reference evidence="9" key="1">
    <citation type="submission" date="2016-06" db="UniProtKB">
        <authorList>
            <consortium name="WormBaseParasite"/>
        </authorList>
    </citation>
    <scope>IDENTIFICATION</scope>
</reference>
<reference evidence="7 8" key="2">
    <citation type="submission" date="2018-11" db="EMBL/GenBank/DDBJ databases">
        <authorList>
            <consortium name="Pathogen Informatics"/>
        </authorList>
    </citation>
    <scope>NUCLEOTIDE SEQUENCE [LARGE SCALE GENOMIC DNA]</scope>
</reference>
<keyword evidence="1" id="KW-0677">Repeat</keyword>
<dbReference type="EMBL" id="UZAM01007564">
    <property type="protein sequence ID" value="VDO99974.1"/>
    <property type="molecule type" value="Genomic_DNA"/>
</dbReference>
<dbReference type="GO" id="GO:0005634">
    <property type="term" value="C:nucleus"/>
    <property type="evidence" value="ECO:0007669"/>
    <property type="project" value="TreeGrafter"/>
</dbReference>
<evidence type="ECO:0000313" key="9">
    <source>
        <dbReference type="WBParaSite" id="SBAD_0000323701-mRNA-1"/>
    </source>
</evidence>